<dbReference type="EMBL" id="CAJNNV010028972">
    <property type="protein sequence ID" value="CAE8626461.1"/>
    <property type="molecule type" value="Genomic_DNA"/>
</dbReference>
<comment type="caution">
    <text evidence="2">The sequence shown here is derived from an EMBL/GenBank/DDBJ whole genome shotgun (WGS) entry which is preliminary data.</text>
</comment>
<evidence type="ECO:0000313" key="3">
    <source>
        <dbReference type="Proteomes" id="UP000654075"/>
    </source>
</evidence>
<dbReference type="Proteomes" id="UP000654075">
    <property type="component" value="Unassembled WGS sequence"/>
</dbReference>
<protein>
    <recommendedName>
        <fullName evidence="4">Nickel/cobalt efflux system</fullName>
    </recommendedName>
</protein>
<accession>A0A813GN02</accession>
<feature type="transmembrane region" description="Helical" evidence="1">
    <location>
        <begin position="76"/>
        <end position="98"/>
    </location>
</feature>
<dbReference type="PANTHER" id="PTHR33876">
    <property type="entry name" value="UNNAMED PRODUCT"/>
    <property type="match status" value="1"/>
</dbReference>
<dbReference type="PANTHER" id="PTHR33876:SF4">
    <property type="entry name" value="CHLOROPLAST PROTEIN FOR GROWTH AND FERTILITY 2"/>
    <property type="match status" value="1"/>
</dbReference>
<evidence type="ECO:0000256" key="1">
    <source>
        <dbReference type="SAM" id="Phobius"/>
    </source>
</evidence>
<sequence>MYLGSASMQVIGMLPAVAPHAGNVTLAGFDNGHINAGMLSGLMYGLLHVVGPDHLGTLMTLSTSVGPKKAFRVGAAWGLGHSSGMVSVAAVLLGARRFVSQQTLDSWEHYGNYIIGLSMVLCASYFMAFESSFLSQRADGTYVAKSCPCHGHPLPGVPEVPSTHTTSRGKACCSGFGCETRCGSGSKVLGRRGWKMAHYAHYGVPGVPLPGDAEVPEDEVETEPLMPKHGTNQGFGDTAQDRLPAAVRSTFLSWDRTDLKGALLGMVQGVCCPMALIGLTFVAGLPAVAMLGFLLMFMFISSLGTATLAMAFAYSITLGVNVNFSPKLLYRGSCAFTMILGVLWIAGNYFGFLGRLDYTEYFH</sequence>
<evidence type="ECO:0000313" key="2">
    <source>
        <dbReference type="EMBL" id="CAE8626461.1"/>
    </source>
</evidence>
<feature type="transmembrane region" description="Helical" evidence="1">
    <location>
        <begin position="291"/>
        <end position="316"/>
    </location>
</feature>
<evidence type="ECO:0008006" key="4">
    <source>
        <dbReference type="Google" id="ProtNLM"/>
    </source>
</evidence>
<proteinExistence type="predicted"/>
<feature type="transmembrane region" description="Helical" evidence="1">
    <location>
        <begin position="328"/>
        <end position="347"/>
    </location>
</feature>
<feature type="transmembrane region" description="Helical" evidence="1">
    <location>
        <begin position="110"/>
        <end position="128"/>
    </location>
</feature>
<dbReference type="InterPro" id="IPR052776">
    <property type="entry name" value="Chloro_ReproSupport/MetalTrans"/>
</dbReference>
<name>A0A813GN02_POLGL</name>
<organism evidence="2 3">
    <name type="scientific">Polarella glacialis</name>
    <name type="common">Dinoflagellate</name>
    <dbReference type="NCBI Taxonomy" id="89957"/>
    <lineage>
        <taxon>Eukaryota</taxon>
        <taxon>Sar</taxon>
        <taxon>Alveolata</taxon>
        <taxon>Dinophyceae</taxon>
        <taxon>Suessiales</taxon>
        <taxon>Suessiaceae</taxon>
        <taxon>Polarella</taxon>
    </lineage>
</organism>
<dbReference type="AlphaFoldDB" id="A0A813GN02"/>
<keyword evidence="1" id="KW-0812">Transmembrane</keyword>
<keyword evidence="3" id="KW-1185">Reference proteome</keyword>
<gene>
    <name evidence="2" type="ORF">PGLA1383_LOCUS43387</name>
</gene>
<keyword evidence="1" id="KW-1133">Transmembrane helix</keyword>
<dbReference type="OrthoDB" id="669460at2759"/>
<reference evidence="2" key="1">
    <citation type="submission" date="2021-02" db="EMBL/GenBank/DDBJ databases">
        <authorList>
            <person name="Dougan E. K."/>
            <person name="Rhodes N."/>
            <person name="Thang M."/>
            <person name="Chan C."/>
        </authorList>
    </citation>
    <scope>NUCLEOTIDE SEQUENCE</scope>
</reference>
<keyword evidence="1" id="KW-0472">Membrane</keyword>